<accession>A0A383EPG9</accession>
<organism evidence="1">
    <name type="scientific">marine metagenome</name>
    <dbReference type="NCBI Taxonomy" id="408172"/>
    <lineage>
        <taxon>unclassified sequences</taxon>
        <taxon>metagenomes</taxon>
        <taxon>ecological metagenomes</taxon>
    </lineage>
</organism>
<gene>
    <name evidence="1" type="ORF">METZ01_LOCUS511328</name>
</gene>
<name>A0A383EPG9_9ZZZZ</name>
<protein>
    <submittedName>
        <fullName evidence="1">Uncharacterized protein</fullName>
    </submittedName>
</protein>
<dbReference type="AlphaFoldDB" id="A0A383EPG9"/>
<reference evidence="1" key="1">
    <citation type="submission" date="2018-05" db="EMBL/GenBank/DDBJ databases">
        <authorList>
            <person name="Lanie J.A."/>
            <person name="Ng W.-L."/>
            <person name="Kazmierczak K.M."/>
            <person name="Andrzejewski T.M."/>
            <person name="Davidsen T.M."/>
            <person name="Wayne K.J."/>
            <person name="Tettelin H."/>
            <person name="Glass J.I."/>
            <person name="Rusch D."/>
            <person name="Podicherti R."/>
            <person name="Tsui H.-C.T."/>
            <person name="Winkler M.E."/>
        </authorList>
    </citation>
    <scope>NUCLEOTIDE SEQUENCE</scope>
</reference>
<sequence>MELQTSYKKDDIIDYNWCRVTQVFTSQTLSIKKVVTNELQTMSYKLWITRLVSTRYVFRGIIDSLICRGKVNDVG</sequence>
<evidence type="ECO:0000313" key="1">
    <source>
        <dbReference type="EMBL" id="SVE58474.1"/>
    </source>
</evidence>
<feature type="non-terminal residue" evidence="1">
    <location>
        <position position="75"/>
    </location>
</feature>
<proteinExistence type="predicted"/>
<dbReference type="EMBL" id="UINC01227544">
    <property type="protein sequence ID" value="SVE58474.1"/>
    <property type="molecule type" value="Genomic_DNA"/>
</dbReference>